<sequence>MARYTMLGAWAVPAAELIKAIKEIIKILLK</sequence>
<reference evidence="1 2" key="1">
    <citation type="submission" date="2019-11" db="EMBL/GenBank/DDBJ databases">
        <title>Draft Genome Sequence of Plant Growth-Promoting Rhizosphere-Associated Bacteria.</title>
        <authorList>
            <person name="Vasilyev I.Y."/>
            <person name="Radchenko V."/>
            <person name="Ilnitskaya E.V."/>
        </authorList>
    </citation>
    <scope>NUCLEOTIDE SEQUENCE [LARGE SCALE GENOMIC DNA]</scope>
    <source>
        <strain evidence="1 2">VRA_1sq_f</strain>
    </source>
</reference>
<accession>A0A6A8LS73</accession>
<comment type="caution">
    <text evidence="1">The sequence shown here is derived from an EMBL/GenBank/DDBJ whole genome shotgun (WGS) entry which is preliminary data.</text>
</comment>
<dbReference type="EMBL" id="WKKZ01000655">
    <property type="protein sequence ID" value="MSE06161.1"/>
    <property type="molecule type" value="Genomic_DNA"/>
</dbReference>
<proteinExistence type="predicted"/>
<organism evidence="1 2">
    <name type="scientific">Ligilactobacillus salivarius</name>
    <dbReference type="NCBI Taxonomy" id="1624"/>
    <lineage>
        <taxon>Bacteria</taxon>
        <taxon>Bacillati</taxon>
        <taxon>Bacillota</taxon>
        <taxon>Bacilli</taxon>
        <taxon>Lactobacillales</taxon>
        <taxon>Lactobacillaceae</taxon>
        <taxon>Ligilactobacillus</taxon>
    </lineage>
</organism>
<dbReference type="Proteomes" id="UP000437575">
    <property type="component" value="Unassembled WGS sequence"/>
</dbReference>
<evidence type="ECO:0000313" key="2">
    <source>
        <dbReference type="Proteomes" id="UP000437575"/>
    </source>
</evidence>
<dbReference type="AlphaFoldDB" id="A0A6A8LS73"/>
<name>A0A6A8LS73_9LACO</name>
<protein>
    <submittedName>
        <fullName evidence="1">Uncharacterized protein</fullName>
    </submittedName>
</protein>
<gene>
    <name evidence="1" type="ORF">GKC34_10315</name>
</gene>
<evidence type="ECO:0000313" key="1">
    <source>
        <dbReference type="EMBL" id="MSE06161.1"/>
    </source>
</evidence>